<evidence type="ECO:0000256" key="4">
    <source>
        <dbReference type="ARBA" id="ARBA00022842"/>
    </source>
</evidence>
<dbReference type="InterPro" id="IPR036412">
    <property type="entry name" value="HAD-like_sf"/>
</dbReference>
<evidence type="ECO:0000256" key="3">
    <source>
        <dbReference type="ARBA" id="ARBA00022801"/>
    </source>
</evidence>
<keyword evidence="3" id="KW-0378">Hydrolase</keyword>
<dbReference type="Gene3D" id="3.40.50.1000">
    <property type="entry name" value="HAD superfamily/HAD-like"/>
    <property type="match status" value="1"/>
</dbReference>
<dbReference type="PANTHER" id="PTHR46470">
    <property type="entry name" value="N-ACYLNEURAMINATE-9-PHOSPHATASE"/>
    <property type="match status" value="1"/>
</dbReference>
<dbReference type="InterPro" id="IPR051400">
    <property type="entry name" value="HAD-like_hydrolase"/>
</dbReference>
<dbReference type="InterPro" id="IPR023214">
    <property type="entry name" value="HAD_sf"/>
</dbReference>
<sequence length="217" mass="23377">MRTDVVVFDIDDTLYLERDYVASGFAAVEAELGIPGFAAAAWNGFLEGRRGTIFDDALAELGVRADVGRLVRAYRDHRPRIELLQDALNAFEELRDLDVDVAFLTDGPRASQSAKVRALDLAAYGSPIVITDELGPGFGKPDPRGFQRIADRTGAQTFAYVADNPSKDFAGPKSLGWSTIRVRRPGGLHHRDASGPDVDVTLTDLTGLTAARAACSA</sequence>
<proteinExistence type="predicted"/>
<evidence type="ECO:0000256" key="2">
    <source>
        <dbReference type="ARBA" id="ARBA00022723"/>
    </source>
</evidence>
<comment type="caution">
    <text evidence="5">The sequence shown here is derived from an EMBL/GenBank/DDBJ whole genome shotgun (WGS) entry which is preliminary data.</text>
</comment>
<dbReference type="EMBL" id="BOMN01000091">
    <property type="protein sequence ID" value="GIE23426.1"/>
    <property type="molecule type" value="Genomic_DNA"/>
</dbReference>
<dbReference type="SFLD" id="SFLDG01129">
    <property type="entry name" value="C1.5:_HAD__Beta-PGM__Phosphata"/>
    <property type="match status" value="1"/>
</dbReference>
<organism evidence="5 6">
    <name type="scientific">Winogradskya humida</name>
    <dbReference type="NCBI Taxonomy" id="113566"/>
    <lineage>
        <taxon>Bacteria</taxon>
        <taxon>Bacillati</taxon>
        <taxon>Actinomycetota</taxon>
        <taxon>Actinomycetes</taxon>
        <taxon>Micromonosporales</taxon>
        <taxon>Micromonosporaceae</taxon>
        <taxon>Winogradskya</taxon>
    </lineage>
</organism>
<comment type="cofactor">
    <cofactor evidence="1">
        <name>Mg(2+)</name>
        <dbReference type="ChEBI" id="CHEBI:18420"/>
    </cofactor>
</comment>
<dbReference type="Gene3D" id="1.10.150.520">
    <property type="match status" value="1"/>
</dbReference>
<dbReference type="PANTHER" id="PTHR46470:SF2">
    <property type="entry name" value="GLYCERALDEHYDE 3-PHOSPHATE PHOSPHATASE"/>
    <property type="match status" value="1"/>
</dbReference>
<gene>
    <name evidence="5" type="ORF">Ahu01nite_065280</name>
</gene>
<accession>A0ABQ3ZXV9</accession>
<evidence type="ECO:0000256" key="1">
    <source>
        <dbReference type="ARBA" id="ARBA00001946"/>
    </source>
</evidence>
<dbReference type="RefSeq" id="WP_203840484.1">
    <property type="nucleotide sequence ID" value="NZ_BAAATV010000009.1"/>
</dbReference>
<name>A0ABQ3ZXV9_9ACTN</name>
<keyword evidence="6" id="KW-1185">Reference proteome</keyword>
<keyword evidence="4" id="KW-0460">Magnesium</keyword>
<dbReference type="Proteomes" id="UP000603200">
    <property type="component" value="Unassembled WGS sequence"/>
</dbReference>
<protein>
    <submittedName>
        <fullName evidence="5">Haloacid dehalogenase</fullName>
    </submittedName>
</protein>
<dbReference type="Pfam" id="PF00702">
    <property type="entry name" value="Hydrolase"/>
    <property type="match status" value="1"/>
</dbReference>
<dbReference type="InterPro" id="IPR006439">
    <property type="entry name" value="HAD-SF_hydro_IA"/>
</dbReference>
<dbReference type="NCBIfam" id="TIGR01549">
    <property type="entry name" value="HAD-SF-IA-v1"/>
    <property type="match status" value="1"/>
</dbReference>
<evidence type="ECO:0000313" key="5">
    <source>
        <dbReference type="EMBL" id="GIE23426.1"/>
    </source>
</evidence>
<keyword evidence="2" id="KW-0479">Metal-binding</keyword>
<evidence type="ECO:0000313" key="6">
    <source>
        <dbReference type="Proteomes" id="UP000603200"/>
    </source>
</evidence>
<dbReference type="SUPFAM" id="SSF56784">
    <property type="entry name" value="HAD-like"/>
    <property type="match status" value="1"/>
</dbReference>
<dbReference type="SFLD" id="SFLDS00003">
    <property type="entry name" value="Haloacid_Dehalogenase"/>
    <property type="match status" value="1"/>
</dbReference>
<reference evidence="5 6" key="1">
    <citation type="submission" date="2021-01" db="EMBL/GenBank/DDBJ databases">
        <title>Whole genome shotgun sequence of Actinoplanes humidus NBRC 14915.</title>
        <authorList>
            <person name="Komaki H."/>
            <person name="Tamura T."/>
        </authorList>
    </citation>
    <scope>NUCLEOTIDE SEQUENCE [LARGE SCALE GENOMIC DNA]</scope>
    <source>
        <strain evidence="5 6">NBRC 14915</strain>
    </source>
</reference>